<feature type="transmembrane region" description="Helical" evidence="1">
    <location>
        <begin position="58"/>
        <end position="79"/>
    </location>
</feature>
<keyword evidence="4" id="KW-1185">Reference proteome</keyword>
<dbReference type="InParanoid" id="Q7NN58"/>
<dbReference type="SUPFAM" id="SSF50952">
    <property type="entry name" value="Soluble quinoprotein glucose dehydrogenase"/>
    <property type="match status" value="1"/>
</dbReference>
<sequence>MCLDAVAPSEFWRYPLSNFGPCAIGFPTVHAVLTCSVREAMNMNVFSLPSVQIRPIHFIGTLTTLVWLLCLWFGTAAWADPTLPAGFVSETVVTGISKPTTIAWTPDGTKMFIAIKDGHVRVVDKGVLLGTDFIDISAEVNDYYDRGLLGIAVHPEFPAKPYVYLLYTYDPPGVVSNGTGARVSRLLRVSADPNNLNVALPGSAVVLLGKNSTFEHIGDPASNFGPSSCEQAGLFVDDCLPSDHYFHTIGTVTFGIDGSLYVGNGDGSSLTVDTQKLRVLNLDSFAGKILRINPLTGDGYADNPFFDGDPTHNRSKVYNYGLRNPFRFSIHPQTNEPFIADVGWTNWEEINSGRGKNFGWPCYEGRDGGVSEPQAKYRDSTATKDACSALYAQEASAVQAPLYAYPHNGKGAAVLAGPFYQGIAYPASYQGAMFIGDYNNDWIKYLAFAADGSASVQDFASDLSPAGGPVQIVQGPDTNLYFVIFNGSDNSEIRRIRYVAGGNTPPLARVGATPTSGLAPLAVSFSSGGSSDADGGPLLYSWQFADGTSSTDPNPVHTYTADGTYSATLTVTDAQGSAATATIAISVGNRPPAARITTPANGSTYADGQTVYFTGEASDPEEGTLTGDRLQWELYQHHNEHVHFDLLPPTSGTSGSFTPVVHGEDGDPAYLELCLRAGDASGLQDSDCLNLYPAAAVDGLRLDFASAAGTVVDKDGEGTGFTSVQPNAAANQYDPARIDLDRAAGTLALTATRGGLAANTLKNGLQAVLDATRPFTVSARLRGPFTSLSAAFQQGGVFFGPDQNNHVRLVIVHNGAAGLSLLLQQEQNGKLLNVAEVKNLDWAGIQTLDLFLQGDPDGGKIAASYRINSDATAPTAMPGVFQPTTPAPFFADDASARAGILAFTGSGPDTVFRFESFAIEHPLPGQLNLDFASAAVGTVVDKDGEGTGFTSVQPNAAANQYDPARINLDRAAGTLVLTATQGGPGPNTLKNGLQAALDATRPFTVSARLQGPPTNLTTAYQQGGIFVGRDQDNYVKLVVVNSASGTGGLGLQFYQEQNGVRTSVGGGQASQIKGLDWAGIRTLDLFLQGDPATGKITASYRINSDTAAPIPFAQVFQPTNPGVFFADAATARAGILALTSNAPDVTVVFESFALQSAAVGP</sequence>
<dbReference type="KEGG" id="gvi:gll0556"/>
<dbReference type="EMBL" id="BA000045">
    <property type="protein sequence ID" value="BAC88497.1"/>
    <property type="molecule type" value="Genomic_DNA"/>
</dbReference>
<dbReference type="SUPFAM" id="SSF49299">
    <property type="entry name" value="PKD domain"/>
    <property type="match status" value="1"/>
</dbReference>
<evidence type="ECO:0000313" key="3">
    <source>
        <dbReference type="EMBL" id="BAC88497.1"/>
    </source>
</evidence>
<dbReference type="PANTHER" id="PTHR19328:SF13">
    <property type="entry name" value="HIPL1 PROTEIN"/>
    <property type="match status" value="1"/>
</dbReference>
<reference evidence="3 4" key="1">
    <citation type="journal article" date="2003" name="DNA Res.">
        <title>Complete genome structure of Gloeobacter violaceus PCC 7421, a cyanobacterium that lacks thylakoids.</title>
        <authorList>
            <person name="Nakamura Y."/>
            <person name="Kaneko T."/>
            <person name="Sato S."/>
            <person name="Mimuro M."/>
            <person name="Miyashita H."/>
            <person name="Tsuchiya T."/>
            <person name="Sasamoto S."/>
            <person name="Watanabe A."/>
            <person name="Kawashima K."/>
            <person name="Kishida Y."/>
            <person name="Kiyokawa C."/>
            <person name="Kohara M."/>
            <person name="Matsumoto M."/>
            <person name="Matsuno A."/>
            <person name="Nakazaki N."/>
            <person name="Shimpo S."/>
            <person name="Takeuchi C."/>
            <person name="Yamada M."/>
            <person name="Tabata S."/>
        </authorList>
    </citation>
    <scope>NUCLEOTIDE SEQUENCE [LARGE SCALE GENOMIC DNA]</scope>
    <source>
        <strain evidence="4">ATCC 29082 / PCC 7421</strain>
    </source>
</reference>
<dbReference type="Proteomes" id="UP000000557">
    <property type="component" value="Chromosome"/>
</dbReference>
<dbReference type="SMART" id="SM00089">
    <property type="entry name" value="PKD"/>
    <property type="match status" value="1"/>
</dbReference>
<dbReference type="OrthoDB" id="461104at2"/>
<dbReference type="Gene3D" id="2.60.120.200">
    <property type="match status" value="2"/>
</dbReference>
<dbReference type="HOGENOM" id="CLU_275175_0_0_3"/>
<organism evidence="3 4">
    <name type="scientific">Gloeobacter violaceus (strain ATCC 29082 / PCC 7421)</name>
    <dbReference type="NCBI Taxonomy" id="251221"/>
    <lineage>
        <taxon>Bacteria</taxon>
        <taxon>Bacillati</taxon>
        <taxon>Cyanobacteriota</taxon>
        <taxon>Cyanophyceae</taxon>
        <taxon>Gloeobacterales</taxon>
        <taxon>Gloeobacteraceae</taxon>
        <taxon>Gloeobacter</taxon>
    </lineage>
</organism>
<name>Q7NN58_GLOVI</name>
<gene>
    <name evidence="3" type="ordered locus">gll0556</name>
</gene>
<evidence type="ECO:0000259" key="2">
    <source>
        <dbReference type="PROSITE" id="PS50093"/>
    </source>
</evidence>
<dbReference type="eggNOG" id="COG3291">
    <property type="taxonomic scope" value="Bacteria"/>
</dbReference>
<evidence type="ECO:0000256" key="1">
    <source>
        <dbReference type="SAM" id="Phobius"/>
    </source>
</evidence>
<dbReference type="Pfam" id="PF18911">
    <property type="entry name" value="PKD_4"/>
    <property type="match status" value="1"/>
</dbReference>
<dbReference type="eggNOG" id="COG2133">
    <property type="taxonomic scope" value="Bacteria"/>
</dbReference>
<feature type="domain" description="PKD" evidence="2">
    <location>
        <begin position="506"/>
        <end position="587"/>
    </location>
</feature>
<dbReference type="PANTHER" id="PTHR19328">
    <property type="entry name" value="HEDGEHOG-INTERACTING PROTEIN"/>
    <property type="match status" value="1"/>
</dbReference>
<dbReference type="STRING" id="251221.gene:10758029"/>
<dbReference type="InterPro" id="IPR000601">
    <property type="entry name" value="PKD_dom"/>
</dbReference>
<dbReference type="InterPro" id="IPR011042">
    <property type="entry name" value="6-blade_b-propeller_TolB-like"/>
</dbReference>
<dbReference type="InterPro" id="IPR022409">
    <property type="entry name" value="PKD/Chitinase_dom"/>
</dbReference>
<dbReference type="CDD" id="cd00146">
    <property type="entry name" value="PKD"/>
    <property type="match status" value="1"/>
</dbReference>
<dbReference type="Gene3D" id="2.60.40.10">
    <property type="entry name" value="Immunoglobulins"/>
    <property type="match status" value="1"/>
</dbReference>
<dbReference type="InterPro" id="IPR035986">
    <property type="entry name" value="PKD_dom_sf"/>
</dbReference>
<proteinExistence type="predicted"/>
<dbReference type="PROSITE" id="PS50093">
    <property type="entry name" value="PKD"/>
    <property type="match status" value="1"/>
</dbReference>
<accession>Q7NN58</accession>
<dbReference type="InterPro" id="IPR013783">
    <property type="entry name" value="Ig-like_fold"/>
</dbReference>
<dbReference type="InterPro" id="IPR011041">
    <property type="entry name" value="Quinoprot_gluc/sorb_DH_b-prop"/>
</dbReference>
<keyword evidence="1" id="KW-0812">Transmembrane</keyword>
<dbReference type="AlphaFoldDB" id="Q7NN58"/>
<dbReference type="EnsemblBacteria" id="BAC88497">
    <property type="protein sequence ID" value="BAC88497"/>
    <property type="gene ID" value="BAC88497"/>
</dbReference>
<dbReference type="InterPro" id="IPR012938">
    <property type="entry name" value="Glc/Sorbosone_DH"/>
</dbReference>
<keyword evidence="1" id="KW-0472">Membrane</keyword>
<keyword evidence="1" id="KW-1133">Transmembrane helix</keyword>
<dbReference type="Gene3D" id="2.120.10.30">
    <property type="entry name" value="TolB, C-terminal domain"/>
    <property type="match status" value="1"/>
</dbReference>
<protein>
    <submittedName>
        <fullName evidence="3">Gll0556 protein</fullName>
    </submittedName>
</protein>
<evidence type="ECO:0000313" key="4">
    <source>
        <dbReference type="Proteomes" id="UP000000557"/>
    </source>
</evidence>
<reference evidence="3 4" key="2">
    <citation type="journal article" date="2003" name="DNA Res.">
        <title>Complete genome structure of Gloeobacter violaceus PCC 7421, a cyanobacterium that lacks thylakoids (supplement).</title>
        <authorList>
            <person name="Nakamura Y."/>
            <person name="Kaneko T."/>
            <person name="Sato S."/>
            <person name="Mimuro M."/>
            <person name="Miyashita H."/>
            <person name="Tsuchiya T."/>
            <person name="Sasamoto S."/>
            <person name="Watanabe A."/>
            <person name="Kawashima K."/>
            <person name="Kishida Y."/>
            <person name="Kiyokawa C."/>
            <person name="Kohara M."/>
            <person name="Matsumoto M."/>
            <person name="Matsuno A."/>
            <person name="Nakazaki N."/>
            <person name="Shimpo S."/>
            <person name="Takeuchi C."/>
            <person name="Yamada M."/>
            <person name="Tabata S."/>
        </authorList>
    </citation>
    <scope>NUCLEOTIDE SEQUENCE [LARGE SCALE GENOMIC DNA]</scope>
    <source>
        <strain evidence="4">ATCC 29082 / PCC 7421</strain>
    </source>
</reference>
<feature type="transmembrane region" description="Helical" evidence="1">
    <location>
        <begin position="18"/>
        <end position="37"/>
    </location>
</feature>
<dbReference type="Pfam" id="PF07995">
    <property type="entry name" value="GSDH"/>
    <property type="match status" value="2"/>
</dbReference>